<keyword evidence="2" id="KW-0732">Signal</keyword>
<dbReference type="AlphaFoldDB" id="A0A125MND2"/>
<dbReference type="Proteomes" id="UP000023435">
    <property type="component" value="Unassembled WGS sequence"/>
</dbReference>
<sequence length="277" mass="30410">MKKMLGLLAIAVSLAVGPAWAGEEFCDDSGGGPDPPETTESGQDPGSGSCEVNLAYTLSMLDTLPSEIPRGIRDIGFSDTLLRRLRNPFNEVEIGWDIHEVTLGMDTSQPSEARMIEWSFRPSDKYGVERMLAISLRRKEGEVSVMLDWLQSPAPDWSYATPSRLEPVWLDHRSIVLGGADVINQSAYLKWVSDAVVVGVWTGEQLQEVRFPLPSASWKPVRLRNSLLLGAPTQSGTQVSIGWPDAFRHLWSKPVPAPMGLPDEPVAPPDPTVPELQ</sequence>
<comment type="caution">
    <text evidence="3">The sequence shown here is derived from an EMBL/GenBank/DDBJ whole genome shotgun (WGS) entry which is preliminary data.</text>
</comment>
<proteinExistence type="predicted"/>
<keyword evidence="4" id="KW-1185">Reference proteome</keyword>
<feature type="chain" id="PRO_5007178093" evidence="2">
    <location>
        <begin position="22"/>
        <end position="277"/>
    </location>
</feature>
<evidence type="ECO:0000313" key="4">
    <source>
        <dbReference type="Proteomes" id="UP000023435"/>
    </source>
</evidence>
<dbReference type="EMBL" id="JAJA02000001">
    <property type="protein sequence ID" value="KWS06186.1"/>
    <property type="molecule type" value="Genomic_DNA"/>
</dbReference>
<dbReference type="RefSeq" id="WP_036106006.1">
    <property type="nucleotide sequence ID" value="NZ_JAJA02000001.1"/>
</dbReference>
<organism evidence="3 4">
    <name type="scientific">Lysobacter capsici AZ78</name>
    <dbReference type="NCBI Taxonomy" id="1444315"/>
    <lineage>
        <taxon>Bacteria</taxon>
        <taxon>Pseudomonadati</taxon>
        <taxon>Pseudomonadota</taxon>
        <taxon>Gammaproteobacteria</taxon>
        <taxon>Lysobacterales</taxon>
        <taxon>Lysobacteraceae</taxon>
        <taxon>Lysobacter</taxon>
    </lineage>
</organism>
<accession>A0A125MND2</accession>
<reference evidence="3 4" key="1">
    <citation type="journal article" date="2014" name="Genome Announc.">
        <title>Draft Genome Sequence of Lysobacter capsici AZ78, a Bacterium Antagonistic to Plant-Pathogenic Oomycetes.</title>
        <authorList>
            <person name="Puopolo G."/>
            <person name="Sonego P."/>
            <person name="Engelen K."/>
            <person name="Pertot I."/>
        </authorList>
    </citation>
    <scope>NUCLEOTIDE SEQUENCE [LARGE SCALE GENOMIC DNA]</scope>
    <source>
        <strain evidence="3 4">AZ78</strain>
    </source>
</reference>
<name>A0A125MND2_9GAMM</name>
<gene>
    <name evidence="3" type="ORF">AZ78_3740</name>
</gene>
<evidence type="ECO:0000313" key="3">
    <source>
        <dbReference type="EMBL" id="KWS06186.1"/>
    </source>
</evidence>
<feature type="region of interest" description="Disordered" evidence="1">
    <location>
        <begin position="258"/>
        <end position="277"/>
    </location>
</feature>
<feature type="region of interest" description="Disordered" evidence="1">
    <location>
        <begin position="26"/>
        <end position="48"/>
    </location>
</feature>
<protein>
    <submittedName>
        <fullName evidence="3">Uncharacterized protein</fullName>
    </submittedName>
</protein>
<feature type="signal peptide" evidence="2">
    <location>
        <begin position="1"/>
        <end position="21"/>
    </location>
</feature>
<evidence type="ECO:0000256" key="2">
    <source>
        <dbReference type="SAM" id="SignalP"/>
    </source>
</evidence>
<evidence type="ECO:0000256" key="1">
    <source>
        <dbReference type="SAM" id="MobiDB-lite"/>
    </source>
</evidence>
<dbReference type="OrthoDB" id="6028521at2"/>